<dbReference type="Pfam" id="PF00082">
    <property type="entry name" value="Peptidase_S8"/>
    <property type="match status" value="1"/>
</dbReference>
<keyword evidence="4 6" id="KW-0720">Serine protease</keyword>
<evidence type="ECO:0000259" key="9">
    <source>
        <dbReference type="Pfam" id="PF00082"/>
    </source>
</evidence>
<organism evidence="10 11">
    <name type="scientific">Phytohabitans rumicis</name>
    <dbReference type="NCBI Taxonomy" id="1076125"/>
    <lineage>
        <taxon>Bacteria</taxon>
        <taxon>Bacillati</taxon>
        <taxon>Actinomycetota</taxon>
        <taxon>Actinomycetes</taxon>
        <taxon>Micromonosporales</taxon>
        <taxon>Micromonosporaceae</taxon>
    </lineage>
</organism>
<dbReference type="EMBL" id="BLPG01000001">
    <property type="protein sequence ID" value="GFJ95077.1"/>
    <property type="molecule type" value="Genomic_DNA"/>
</dbReference>
<feature type="active site" description="Charge relay system" evidence="5 6">
    <location>
        <position position="434"/>
    </location>
</feature>
<dbReference type="RefSeq" id="WP_173082496.1">
    <property type="nucleotide sequence ID" value="NZ_BAABJB010000022.1"/>
</dbReference>
<dbReference type="PROSITE" id="PS00137">
    <property type="entry name" value="SUBTILASE_HIS"/>
    <property type="match status" value="1"/>
</dbReference>
<dbReference type="InterPro" id="IPR050131">
    <property type="entry name" value="Peptidase_S8_subtilisin-like"/>
</dbReference>
<evidence type="ECO:0000256" key="7">
    <source>
        <dbReference type="RuleBase" id="RU003355"/>
    </source>
</evidence>
<evidence type="ECO:0000313" key="11">
    <source>
        <dbReference type="Proteomes" id="UP000482960"/>
    </source>
</evidence>
<feature type="active site" description="Charge relay system" evidence="5 6">
    <location>
        <position position="257"/>
    </location>
</feature>
<protein>
    <submittedName>
        <fullName evidence="10">Peptidase</fullName>
    </submittedName>
</protein>
<dbReference type="InterPro" id="IPR015500">
    <property type="entry name" value="Peptidase_S8_subtilisin-rel"/>
</dbReference>
<feature type="signal peptide" evidence="8">
    <location>
        <begin position="1"/>
        <end position="24"/>
    </location>
</feature>
<evidence type="ECO:0000256" key="5">
    <source>
        <dbReference type="PIRSR" id="PIRSR615500-1"/>
    </source>
</evidence>
<dbReference type="GO" id="GO:0005975">
    <property type="term" value="P:carbohydrate metabolic process"/>
    <property type="evidence" value="ECO:0007669"/>
    <property type="project" value="UniProtKB-ARBA"/>
</dbReference>
<keyword evidence="11" id="KW-1185">Reference proteome</keyword>
<dbReference type="InterPro" id="IPR013783">
    <property type="entry name" value="Ig-like_fold"/>
</dbReference>
<dbReference type="GO" id="GO:0004252">
    <property type="term" value="F:serine-type endopeptidase activity"/>
    <property type="evidence" value="ECO:0007669"/>
    <property type="project" value="UniProtKB-UniRule"/>
</dbReference>
<keyword evidence="2 6" id="KW-0645">Protease</keyword>
<keyword evidence="8" id="KW-0732">Signal</keyword>
<dbReference type="InterPro" id="IPR022398">
    <property type="entry name" value="Peptidase_S8_His-AS"/>
</dbReference>
<evidence type="ECO:0000256" key="6">
    <source>
        <dbReference type="PROSITE-ProRule" id="PRU01240"/>
    </source>
</evidence>
<dbReference type="InterPro" id="IPR000209">
    <property type="entry name" value="Peptidase_S8/S53_dom"/>
</dbReference>
<dbReference type="PROSITE" id="PS51892">
    <property type="entry name" value="SUBTILASE"/>
    <property type="match status" value="1"/>
</dbReference>
<dbReference type="PROSITE" id="PS00138">
    <property type="entry name" value="SUBTILASE_SER"/>
    <property type="match status" value="1"/>
</dbReference>
<evidence type="ECO:0000256" key="8">
    <source>
        <dbReference type="SAM" id="SignalP"/>
    </source>
</evidence>
<dbReference type="Gene3D" id="3.50.30.30">
    <property type="match status" value="1"/>
</dbReference>
<dbReference type="Gene3D" id="3.40.50.200">
    <property type="entry name" value="Peptidase S8/S53 domain"/>
    <property type="match status" value="1"/>
</dbReference>
<reference evidence="10 11" key="1">
    <citation type="submission" date="2020-03" db="EMBL/GenBank/DDBJ databases">
        <title>Whole genome shotgun sequence of Phytohabitans rumicis NBRC 108638.</title>
        <authorList>
            <person name="Komaki H."/>
            <person name="Tamura T."/>
        </authorList>
    </citation>
    <scope>NUCLEOTIDE SEQUENCE [LARGE SCALE GENOMIC DNA]</scope>
    <source>
        <strain evidence="10 11">NBRC 108638</strain>
    </source>
</reference>
<name>A0A6V8LLV7_9ACTN</name>
<dbReference type="PANTHER" id="PTHR43806">
    <property type="entry name" value="PEPTIDASE S8"/>
    <property type="match status" value="1"/>
</dbReference>
<feature type="domain" description="Peptidase S8/S53" evidence="9">
    <location>
        <begin position="216"/>
        <end position="478"/>
    </location>
</feature>
<dbReference type="Proteomes" id="UP000482960">
    <property type="component" value="Unassembled WGS sequence"/>
</dbReference>
<evidence type="ECO:0000313" key="10">
    <source>
        <dbReference type="EMBL" id="GFJ95077.1"/>
    </source>
</evidence>
<dbReference type="InterPro" id="IPR036852">
    <property type="entry name" value="Peptidase_S8/S53_dom_sf"/>
</dbReference>
<evidence type="ECO:0000256" key="1">
    <source>
        <dbReference type="ARBA" id="ARBA00011073"/>
    </source>
</evidence>
<keyword evidence="3 6" id="KW-0378">Hydrolase</keyword>
<sequence length="1305" mass="137325">MRRSVPAAAVLLLMASLVAVPAAAAPPPAAPSATEAARYGASTPLAQVTLLTGDVVSVGIEPDGEFTAEVTKPADRPDGPAALYSTVREGDALYVYPSDALGAVEAGRLDRRLFDVAYLVRNGYADATTKTLPVIVRQRNGLRAPADLPASARTATLPVVDAVAMAVDKPRASQFWDAASDGPVEKIWLDGRVRADLEQSVPMIGAPQAWASGLDGAGVTVAVLDTGVDAGHPDLAGKVTASQSFVPGQAVQDGNGHGTHVASTIAGSGAASDGRRKGVAPGASLLVGKVLGDDGGGFDSQVIAGMQWAVQQGADVVSMSLGGCCTDGTDPLSQAVNTLSAQSDTLFVVAAGNNGALGSRTINSPGAAAAALTVAAVDKQDGLAPFSSRGPRLGDYGLKPDIAAPGVAITAARADGTALGPVVDDKYTTISGTSMAAPHVAGAAAILAQQHPDWAGERLKDTLMSTAKDAGHGAYEQGAGRVDVARATTQGVIGTGGVDFGRIPYAQTEPVARTVTYTNDGDEPVTLALSASVTPRTGIAPAGMLRLDPATVTVPAHGTAAVAATFHPAGGPDTWYEGAVVARADGVEVRTAVGAFRDLKKVNLTLRAIPPDGATNLFWGGYVLARIDGRDEVPAIGTTADRPEVSGQIYAGRYAVRTFVEWRDSAGEMNAALVTVPDADVRNDATVVFDVRNARRIGTALPKPAERYAHHFGFESAGAGGAVRVRTEVRMFGDITLWTLPTGPKPTVGSFYAFSQQVYVEPRLSMRARGSSLDARYPVPNPFVGDDEIARFDGRSTLPVVYAAPGADLSTLDVRGKLVLLDLSDICAPLCSGYALDRVRAAATAGAAGVAGFGASGRGFLDPDPYAQRPYWPLYPIPTVSLDAAQGRALRDAVAKRPVTVDIDATTRPDYVYALSYPWEGRIPSTLTGTVRSDDLYRIENRLHGDTTGVANLDWTAQLPGISPIRRVGSGNGLPVRAPGVVTTYLGPVRRDLGWFHGGSMSYDTPPGTRAGGWAETRIEEFTRAGSRVDELGEQPLVSNTTIYSPSTPRYFTPTCLSCRNGDMFNPVHTLDNDGTGGGFQAWDITNGWYGDKQTEMKLYRDGVEVPQQTGIVWIAPPFFLYYNPYFTLPPEKANYRLTERYETWLTTQRYARTVDTEWTFTSQRPTSGYTDTADGANCMGWYITFPKPKDVCQPTSQLFLGYDLNLRLDNTLPAGGTHRITLDAHHSPFLRPAPAIRKLELWTSSNEGGQWTKVPTKALGGGRYAATVTHPGTAGAMSLRVRAVDAAGNTVTQTVLRAYGLSGR</sequence>
<comment type="similarity">
    <text evidence="1 6 7">Belongs to the peptidase S8 family.</text>
</comment>
<dbReference type="PROSITE" id="PS00136">
    <property type="entry name" value="SUBTILASE_ASP"/>
    <property type="match status" value="1"/>
</dbReference>
<feature type="chain" id="PRO_5028990560" evidence="8">
    <location>
        <begin position="25"/>
        <end position="1305"/>
    </location>
</feature>
<dbReference type="InterPro" id="IPR023827">
    <property type="entry name" value="Peptidase_S8_Asp-AS"/>
</dbReference>
<dbReference type="SUPFAM" id="SSF52743">
    <property type="entry name" value="Subtilisin-like"/>
    <property type="match status" value="1"/>
</dbReference>
<dbReference type="Gene3D" id="2.60.40.10">
    <property type="entry name" value="Immunoglobulins"/>
    <property type="match status" value="1"/>
</dbReference>
<dbReference type="PANTHER" id="PTHR43806:SF65">
    <property type="entry name" value="SERINE PROTEASE APRX"/>
    <property type="match status" value="1"/>
</dbReference>
<feature type="active site" description="Charge relay system" evidence="5 6">
    <location>
        <position position="225"/>
    </location>
</feature>
<dbReference type="GO" id="GO:0006508">
    <property type="term" value="P:proteolysis"/>
    <property type="evidence" value="ECO:0007669"/>
    <property type="project" value="UniProtKB-KW"/>
</dbReference>
<proteinExistence type="inferred from homology"/>
<reference evidence="10 11" key="2">
    <citation type="submission" date="2020-03" db="EMBL/GenBank/DDBJ databases">
        <authorList>
            <person name="Ichikawa N."/>
            <person name="Kimura A."/>
            <person name="Kitahashi Y."/>
            <person name="Uohara A."/>
        </authorList>
    </citation>
    <scope>NUCLEOTIDE SEQUENCE [LARGE SCALE GENOMIC DNA]</scope>
    <source>
        <strain evidence="10 11">NBRC 108638</strain>
    </source>
</reference>
<accession>A0A6V8LLV7</accession>
<dbReference type="PRINTS" id="PR00723">
    <property type="entry name" value="SUBTILISIN"/>
</dbReference>
<gene>
    <name evidence="10" type="ORF">Prum_087190</name>
</gene>
<dbReference type="InterPro" id="IPR023828">
    <property type="entry name" value="Peptidase_S8_Ser-AS"/>
</dbReference>
<evidence type="ECO:0000256" key="4">
    <source>
        <dbReference type="ARBA" id="ARBA00022825"/>
    </source>
</evidence>
<comment type="caution">
    <text evidence="10">The sequence shown here is derived from an EMBL/GenBank/DDBJ whole genome shotgun (WGS) entry which is preliminary data.</text>
</comment>
<evidence type="ECO:0000256" key="3">
    <source>
        <dbReference type="ARBA" id="ARBA00022801"/>
    </source>
</evidence>
<evidence type="ECO:0000256" key="2">
    <source>
        <dbReference type="ARBA" id="ARBA00022670"/>
    </source>
</evidence>